<dbReference type="PROSITE" id="PS00958">
    <property type="entry name" value="TRANSALDOLASE_2"/>
    <property type="match status" value="1"/>
</dbReference>
<evidence type="ECO:0000313" key="13">
    <source>
        <dbReference type="Proteomes" id="UP000295244"/>
    </source>
</evidence>
<evidence type="ECO:0000256" key="7">
    <source>
        <dbReference type="ARBA" id="ARBA00022679"/>
    </source>
</evidence>
<proteinExistence type="inferred from homology"/>
<evidence type="ECO:0000256" key="6">
    <source>
        <dbReference type="ARBA" id="ARBA00022490"/>
    </source>
</evidence>
<feature type="active site" description="Schiff-base intermediate with substrate" evidence="11">
    <location>
        <position position="139"/>
    </location>
</feature>
<evidence type="ECO:0000256" key="3">
    <source>
        <dbReference type="ARBA" id="ARBA00004857"/>
    </source>
</evidence>
<keyword evidence="13" id="KW-1185">Reference proteome</keyword>
<dbReference type="PANTHER" id="PTHR10683:SF31">
    <property type="entry name" value="TRANSALDOLASE"/>
    <property type="match status" value="1"/>
</dbReference>
<dbReference type="AlphaFoldDB" id="A0A4R1BQQ9"/>
<reference evidence="12 13" key="1">
    <citation type="submission" date="2019-03" db="EMBL/GenBank/DDBJ databases">
        <title>Whole genome sequence of a novel Rubrobacter taiwanensis strain, isolated from Yellowstone National Park.</title>
        <authorList>
            <person name="Freed S."/>
            <person name="Ramaley R.F."/>
            <person name="Kyndt J.A."/>
        </authorList>
    </citation>
    <scope>NUCLEOTIDE SEQUENCE [LARGE SCALE GENOMIC DNA]</scope>
    <source>
        <strain evidence="12 13">Yellowstone</strain>
    </source>
</reference>
<sequence>MNGRLKELSEIGQSVWIDYLSREMVRGGHLQRLVEEGVVGVTSNPTIFQKAISGSELYDEQLRELARSGVSPKEAFLELARVDVREACDLLRPVYERTGHRDGFVSLEVSPDLAYDTEATVEEAARLHELVDRENLMVKIPATREGLPAIEEMISRGRSINVTLIFSLERYRAVTQAYLRGIERLVDSGGDPSKVASVASFFVSRVDTEADRRLDEIGGHDELKGRLAVANAKLAYQVFKETFAGPEWEELEARGARRQRPLWASTSTKNPDYPDTLYVDELIGPETVNTMPEETLEAFKDHGTVRPALEEGLEEAREVFRRVREAGVDYEDVTEVLEREGVQKFADSYHELLREIERETSRAAS</sequence>
<dbReference type="SUPFAM" id="SSF51569">
    <property type="entry name" value="Aldolase"/>
    <property type="match status" value="1"/>
</dbReference>
<evidence type="ECO:0000256" key="11">
    <source>
        <dbReference type="HAMAP-Rule" id="MF_00493"/>
    </source>
</evidence>
<dbReference type="GO" id="GO:0006098">
    <property type="term" value="P:pentose-phosphate shunt"/>
    <property type="evidence" value="ECO:0007669"/>
    <property type="project" value="UniProtKB-UniRule"/>
</dbReference>
<dbReference type="PROSITE" id="PS01054">
    <property type="entry name" value="TRANSALDOLASE_1"/>
    <property type="match status" value="1"/>
</dbReference>
<evidence type="ECO:0000256" key="4">
    <source>
        <dbReference type="ARBA" id="ARBA00008426"/>
    </source>
</evidence>
<comment type="subcellular location">
    <subcellularLocation>
        <location evidence="2 11">Cytoplasm</location>
    </subcellularLocation>
</comment>
<dbReference type="Pfam" id="PF00923">
    <property type="entry name" value="TAL_FSA"/>
    <property type="match status" value="1"/>
</dbReference>
<comment type="similarity">
    <text evidence="4 11">Belongs to the transaldolase family. Type 2 subfamily.</text>
</comment>
<dbReference type="NCBIfam" id="TIGR00876">
    <property type="entry name" value="tal_mycobact"/>
    <property type="match status" value="1"/>
</dbReference>
<dbReference type="GO" id="GO:0005975">
    <property type="term" value="P:carbohydrate metabolic process"/>
    <property type="evidence" value="ECO:0007669"/>
    <property type="project" value="InterPro"/>
</dbReference>
<dbReference type="Gene3D" id="3.20.20.70">
    <property type="entry name" value="Aldolase class I"/>
    <property type="match status" value="1"/>
</dbReference>
<evidence type="ECO:0000256" key="1">
    <source>
        <dbReference type="ARBA" id="ARBA00003518"/>
    </source>
</evidence>
<dbReference type="NCBIfam" id="NF002881">
    <property type="entry name" value="PRK03343.1"/>
    <property type="match status" value="1"/>
</dbReference>
<evidence type="ECO:0000256" key="8">
    <source>
        <dbReference type="ARBA" id="ARBA00023126"/>
    </source>
</evidence>
<dbReference type="RefSeq" id="WP_132688690.1">
    <property type="nucleotide sequence ID" value="NZ_SKBU01000006.1"/>
</dbReference>
<keyword evidence="6 11" id="KW-0963">Cytoplasm</keyword>
<comment type="pathway">
    <text evidence="3 11">Carbohydrate degradation; pentose phosphate pathway; D-glyceraldehyde 3-phosphate and beta-D-fructose 6-phosphate from D-ribose 5-phosphate and D-xylulose 5-phosphate (non-oxidative stage): step 2/3.</text>
</comment>
<dbReference type="GO" id="GO:0004801">
    <property type="term" value="F:transaldolase activity"/>
    <property type="evidence" value="ECO:0007669"/>
    <property type="project" value="UniProtKB-UniRule"/>
</dbReference>
<dbReference type="InterPro" id="IPR013785">
    <property type="entry name" value="Aldolase_TIM"/>
</dbReference>
<dbReference type="CDD" id="cd00955">
    <property type="entry name" value="Transaldolase_like"/>
    <property type="match status" value="1"/>
</dbReference>
<keyword evidence="7 11" id="KW-0808">Transferase</keyword>
<protein>
    <recommendedName>
        <fullName evidence="5 11">Transaldolase</fullName>
        <ecNumber evidence="5 11">2.2.1.2</ecNumber>
    </recommendedName>
</protein>
<evidence type="ECO:0000256" key="2">
    <source>
        <dbReference type="ARBA" id="ARBA00004496"/>
    </source>
</evidence>
<dbReference type="InterPro" id="IPR004732">
    <property type="entry name" value="Transaldolase_2"/>
</dbReference>
<evidence type="ECO:0000256" key="9">
    <source>
        <dbReference type="ARBA" id="ARBA00023270"/>
    </source>
</evidence>
<evidence type="ECO:0000256" key="10">
    <source>
        <dbReference type="ARBA" id="ARBA00048810"/>
    </source>
</evidence>
<dbReference type="InterPro" id="IPR018225">
    <property type="entry name" value="Transaldolase_AS"/>
</dbReference>
<comment type="catalytic activity">
    <reaction evidence="10 11">
        <text>D-sedoheptulose 7-phosphate + D-glyceraldehyde 3-phosphate = D-erythrose 4-phosphate + beta-D-fructose 6-phosphate</text>
        <dbReference type="Rhea" id="RHEA:17053"/>
        <dbReference type="ChEBI" id="CHEBI:16897"/>
        <dbReference type="ChEBI" id="CHEBI:57483"/>
        <dbReference type="ChEBI" id="CHEBI:57634"/>
        <dbReference type="ChEBI" id="CHEBI:59776"/>
        <dbReference type="EC" id="2.2.1.2"/>
    </reaction>
</comment>
<dbReference type="EC" id="2.2.1.2" evidence="5 11"/>
<keyword evidence="9 11" id="KW-0704">Schiff base</keyword>
<dbReference type="UniPathway" id="UPA00115">
    <property type="reaction ID" value="UER00414"/>
</dbReference>
<comment type="caution">
    <text evidence="12">The sequence shown here is derived from an EMBL/GenBank/DDBJ whole genome shotgun (WGS) entry which is preliminary data.</text>
</comment>
<keyword evidence="8 11" id="KW-0570">Pentose shunt</keyword>
<accession>A0A4R1BQQ9</accession>
<dbReference type="GO" id="GO:0005737">
    <property type="term" value="C:cytoplasm"/>
    <property type="evidence" value="ECO:0007669"/>
    <property type="project" value="UniProtKB-SubCell"/>
</dbReference>
<dbReference type="HAMAP" id="MF_00493">
    <property type="entry name" value="Transaldolase_2"/>
    <property type="match status" value="1"/>
</dbReference>
<name>A0A4R1BQQ9_9ACTN</name>
<dbReference type="EMBL" id="SKBU01000006">
    <property type="protein sequence ID" value="TCJ20089.1"/>
    <property type="molecule type" value="Genomic_DNA"/>
</dbReference>
<dbReference type="PIRSF" id="PIRSF036915">
    <property type="entry name" value="Trnald_Bac_Plnt"/>
    <property type="match status" value="1"/>
</dbReference>
<comment type="function">
    <text evidence="1 11">Transaldolase is important for the balance of metabolites in the pentose-phosphate pathway.</text>
</comment>
<organism evidence="12 13">
    <name type="scientific">Rubrobacter taiwanensis</name>
    <dbReference type="NCBI Taxonomy" id="185139"/>
    <lineage>
        <taxon>Bacteria</taxon>
        <taxon>Bacillati</taxon>
        <taxon>Actinomycetota</taxon>
        <taxon>Rubrobacteria</taxon>
        <taxon>Rubrobacterales</taxon>
        <taxon>Rubrobacteraceae</taxon>
        <taxon>Rubrobacter</taxon>
    </lineage>
</organism>
<evidence type="ECO:0000313" key="12">
    <source>
        <dbReference type="EMBL" id="TCJ20089.1"/>
    </source>
</evidence>
<dbReference type="OrthoDB" id="9809101at2"/>
<gene>
    <name evidence="11 12" type="primary">tal</name>
    <name evidence="12" type="ORF">E0L93_03865</name>
</gene>
<dbReference type="Proteomes" id="UP000295244">
    <property type="component" value="Unassembled WGS sequence"/>
</dbReference>
<evidence type="ECO:0000256" key="5">
    <source>
        <dbReference type="ARBA" id="ARBA00013151"/>
    </source>
</evidence>
<dbReference type="InterPro" id="IPR001585">
    <property type="entry name" value="TAL/FSA"/>
</dbReference>
<dbReference type="PANTHER" id="PTHR10683">
    <property type="entry name" value="TRANSALDOLASE"/>
    <property type="match status" value="1"/>
</dbReference>